<dbReference type="GeneID" id="19470731"/>
<keyword evidence="1" id="KW-0433">Leucine-rich repeat</keyword>
<evidence type="ECO:0000256" key="2">
    <source>
        <dbReference type="ARBA" id="ARBA00022737"/>
    </source>
</evidence>
<protein>
    <submittedName>
        <fullName evidence="4">L</fullName>
    </submittedName>
</protein>
<dbReference type="Gene3D" id="3.80.10.10">
    <property type="entry name" value="Ribonuclease Inhibitor"/>
    <property type="match status" value="1"/>
</dbReference>
<proteinExistence type="predicted"/>
<dbReference type="PANTHER" id="PTHR48051">
    <property type="match status" value="1"/>
</dbReference>
<feature type="region of interest" description="Disordered" evidence="3">
    <location>
        <begin position="1"/>
        <end position="92"/>
    </location>
</feature>
<dbReference type="HOGENOM" id="CLU_027499_1_0_1"/>
<name>S3CIL0_GLAL2</name>
<dbReference type="STRING" id="1116229.S3CIL0"/>
<dbReference type="SUPFAM" id="SSF52075">
    <property type="entry name" value="Outer arm dynein light chain 1"/>
    <property type="match status" value="1"/>
</dbReference>
<evidence type="ECO:0000313" key="5">
    <source>
        <dbReference type="Proteomes" id="UP000016922"/>
    </source>
</evidence>
<evidence type="ECO:0000256" key="1">
    <source>
        <dbReference type="ARBA" id="ARBA00022614"/>
    </source>
</evidence>
<dbReference type="EMBL" id="KE145372">
    <property type="protein sequence ID" value="EPE25109.1"/>
    <property type="molecule type" value="Genomic_DNA"/>
</dbReference>
<keyword evidence="5" id="KW-1185">Reference proteome</keyword>
<dbReference type="RefSeq" id="XP_008088024.1">
    <property type="nucleotide sequence ID" value="XM_008089833.1"/>
</dbReference>
<dbReference type="Proteomes" id="UP000016922">
    <property type="component" value="Unassembled WGS sequence"/>
</dbReference>
<dbReference type="OMA" id="RYLPWEL"/>
<dbReference type="PANTHER" id="PTHR48051:SF1">
    <property type="entry name" value="RAS SUPPRESSOR PROTEIN 1"/>
    <property type="match status" value="1"/>
</dbReference>
<evidence type="ECO:0000256" key="3">
    <source>
        <dbReference type="SAM" id="MobiDB-lite"/>
    </source>
</evidence>
<dbReference type="SMART" id="SM00369">
    <property type="entry name" value="LRR_TYP"/>
    <property type="match status" value="2"/>
</dbReference>
<sequence>MADELTLPTLPKISWDPSTSSFANHRTRKRVRSSPPISSDPALFSSDDDPSADNYTQERRKRKFRGPWYHQIPAEHGSSEMNPPTSKRGKRPFERQYDSGVFMGSDGTEMDEVMEALEDVQFKRPKLPSKISRPPIQLENLVSPAEELARGQIERCLEDGDESIDLSSRGLTSLLNATIRPLSTFTCIPPVTEGVFSQIEPNLKVFLAANFLTALPEELFKLETLSVLSLRSNDFEELPPRIGNLKNLTELNISQNRLRYLPFEVLDLFSIESNLENLQLHPNPFFEPQFPAEESEPEEPQYKIGLGSKTRTRPRRGAVCCVQPDPGRRSWHPRWKVTYKARTQIKYLGPDGLLIQGPKFPNMQDNTNSLSSHKTLEVANSSEPQHPPEPRGAYHSHAPSLLEVALNACSQSPQLPHLPTLLHDECPAYLSELLVKAAAKKDSGGSKCTICSRNFIVPRAEWIEWWEIAKILDHKTIAGMASAASPLRQKENERDVLESMVPLIRRSCSWLCVPKIENVLKSDEMDLDH</sequence>
<dbReference type="AlphaFoldDB" id="S3CIL0"/>
<dbReference type="InterPro" id="IPR003591">
    <property type="entry name" value="Leu-rich_rpt_typical-subtyp"/>
</dbReference>
<evidence type="ECO:0000313" key="4">
    <source>
        <dbReference type="EMBL" id="EPE25109.1"/>
    </source>
</evidence>
<dbReference type="InterPro" id="IPR032675">
    <property type="entry name" value="LRR_dom_sf"/>
</dbReference>
<gene>
    <name evidence="4" type="ORF">GLAREA_11690</name>
</gene>
<organism evidence="4 5">
    <name type="scientific">Glarea lozoyensis (strain ATCC 20868 / MF5171)</name>
    <dbReference type="NCBI Taxonomy" id="1116229"/>
    <lineage>
        <taxon>Eukaryota</taxon>
        <taxon>Fungi</taxon>
        <taxon>Dikarya</taxon>
        <taxon>Ascomycota</taxon>
        <taxon>Pezizomycotina</taxon>
        <taxon>Leotiomycetes</taxon>
        <taxon>Helotiales</taxon>
        <taxon>Helotiaceae</taxon>
        <taxon>Glarea</taxon>
    </lineage>
</organism>
<dbReference type="KEGG" id="glz:GLAREA_11690"/>
<dbReference type="InterPro" id="IPR050216">
    <property type="entry name" value="LRR_domain-containing"/>
</dbReference>
<dbReference type="GO" id="GO:0005737">
    <property type="term" value="C:cytoplasm"/>
    <property type="evidence" value="ECO:0007669"/>
    <property type="project" value="TreeGrafter"/>
</dbReference>
<accession>S3CIL0</accession>
<dbReference type="eggNOG" id="ENOG502SCN3">
    <property type="taxonomic scope" value="Eukaryota"/>
</dbReference>
<keyword evidence="2" id="KW-0677">Repeat</keyword>
<reference evidence="4 5" key="1">
    <citation type="journal article" date="2013" name="BMC Genomics">
        <title>Genomics-driven discovery of the pneumocandin biosynthetic gene cluster in the fungus Glarea lozoyensis.</title>
        <authorList>
            <person name="Chen L."/>
            <person name="Yue Q."/>
            <person name="Zhang X."/>
            <person name="Xiang M."/>
            <person name="Wang C."/>
            <person name="Li S."/>
            <person name="Che Y."/>
            <person name="Ortiz-Lopez F.J."/>
            <person name="Bills G.F."/>
            <person name="Liu X."/>
            <person name="An Z."/>
        </authorList>
    </citation>
    <scope>NUCLEOTIDE SEQUENCE [LARGE SCALE GENOMIC DNA]</scope>
    <source>
        <strain evidence="5">ATCC 20868 / MF5171</strain>
    </source>
</reference>
<dbReference type="OrthoDB" id="1517790at2759"/>